<gene>
    <name evidence="1" type="ORF">CAOG_009869</name>
</gene>
<dbReference type="EMBL" id="KE346368">
    <property type="protein sequence ID" value="KJE95063.1"/>
    <property type="molecule type" value="Genomic_DNA"/>
</dbReference>
<evidence type="ECO:0000313" key="1">
    <source>
        <dbReference type="EMBL" id="KJE95063.1"/>
    </source>
</evidence>
<dbReference type="InParanoid" id="A0A0D2WTP2"/>
<protein>
    <submittedName>
        <fullName evidence="1">Uncharacterized protein</fullName>
    </submittedName>
</protein>
<dbReference type="Proteomes" id="UP000008743">
    <property type="component" value="Unassembled WGS sequence"/>
</dbReference>
<keyword evidence="2" id="KW-1185">Reference proteome</keyword>
<name>A0A0D2WTP2_CAPO3</name>
<proteinExistence type="predicted"/>
<dbReference type="AlphaFoldDB" id="A0A0D2WTP2"/>
<evidence type="ECO:0000313" key="2">
    <source>
        <dbReference type="Proteomes" id="UP000008743"/>
    </source>
</evidence>
<reference evidence="2" key="1">
    <citation type="submission" date="2011-02" db="EMBL/GenBank/DDBJ databases">
        <title>The Genome Sequence of Capsaspora owczarzaki ATCC 30864.</title>
        <authorList>
            <person name="Russ C."/>
            <person name="Cuomo C."/>
            <person name="Burger G."/>
            <person name="Gray M.W."/>
            <person name="Holland P.W.H."/>
            <person name="King N."/>
            <person name="Lang F.B.F."/>
            <person name="Roger A.J."/>
            <person name="Ruiz-Trillo I."/>
            <person name="Young S.K."/>
            <person name="Zeng Q."/>
            <person name="Gargeya S."/>
            <person name="Alvarado L."/>
            <person name="Berlin A."/>
            <person name="Chapman S.B."/>
            <person name="Chen Z."/>
            <person name="Freedman E."/>
            <person name="Gellesch M."/>
            <person name="Goldberg J."/>
            <person name="Griggs A."/>
            <person name="Gujja S."/>
            <person name="Heilman E."/>
            <person name="Heiman D."/>
            <person name="Howarth C."/>
            <person name="Mehta T."/>
            <person name="Neiman D."/>
            <person name="Pearson M."/>
            <person name="Roberts A."/>
            <person name="Saif S."/>
            <person name="Shea T."/>
            <person name="Shenoy N."/>
            <person name="Sisk P."/>
            <person name="Stolte C."/>
            <person name="Sykes S."/>
            <person name="White J."/>
            <person name="Yandava C."/>
            <person name="Haas B."/>
            <person name="Nusbaum C."/>
            <person name="Birren B."/>
        </authorList>
    </citation>
    <scope>NUCLEOTIDE SEQUENCE</scope>
    <source>
        <strain evidence="2">ATCC 30864</strain>
    </source>
</reference>
<organism evidence="1 2">
    <name type="scientific">Capsaspora owczarzaki (strain ATCC 30864)</name>
    <dbReference type="NCBI Taxonomy" id="595528"/>
    <lineage>
        <taxon>Eukaryota</taxon>
        <taxon>Filasterea</taxon>
        <taxon>Capsaspora</taxon>
    </lineage>
</organism>
<accession>A0A0D2WTP2</accession>
<sequence>MQIWRQVLDKLTPVLIRQWKLGACQEVRVSVVAILGDKMIFFLLQTDKDINLCGVVVIILTQLASFERIHKQRRTGDVAALVFEDCVMEFLGEFRQNRLNATKWRKIKCIAHYQRRMYERKSRLPEELIPITLC</sequence>